<dbReference type="Pfam" id="PF05380">
    <property type="entry name" value="Peptidase_A17"/>
    <property type="match status" value="1"/>
</dbReference>
<dbReference type="AlphaFoldDB" id="A0A8X6X2C0"/>
<sequence>MNGNSKLHVFVDACKSSYGACVYIRTVTPFGVKIRLIRAMSGVVPFKNFDYSPTWNLWLVCIWLRGWFTRSVCCFGYRFKIVAWVTQWWLRTMKVVSFRGQQSHVSCEISQPGCSWVIVRTTARRIVLIGDDIKNSPLA</sequence>
<name>A0A8X6X2C0_9ARAC</name>
<evidence type="ECO:0000313" key="1">
    <source>
        <dbReference type="EMBL" id="GFY45639.1"/>
    </source>
</evidence>
<accession>A0A8X6X2C0</accession>
<gene>
    <name evidence="1" type="ORF">TNIN_389721</name>
</gene>
<organism evidence="1 2">
    <name type="scientific">Trichonephila inaurata madagascariensis</name>
    <dbReference type="NCBI Taxonomy" id="2747483"/>
    <lineage>
        <taxon>Eukaryota</taxon>
        <taxon>Metazoa</taxon>
        <taxon>Ecdysozoa</taxon>
        <taxon>Arthropoda</taxon>
        <taxon>Chelicerata</taxon>
        <taxon>Arachnida</taxon>
        <taxon>Araneae</taxon>
        <taxon>Araneomorphae</taxon>
        <taxon>Entelegynae</taxon>
        <taxon>Araneoidea</taxon>
        <taxon>Nephilidae</taxon>
        <taxon>Trichonephila</taxon>
        <taxon>Trichonephila inaurata</taxon>
    </lineage>
</organism>
<proteinExistence type="predicted"/>
<dbReference type="Proteomes" id="UP000886998">
    <property type="component" value="Unassembled WGS sequence"/>
</dbReference>
<keyword evidence="2" id="KW-1185">Reference proteome</keyword>
<reference evidence="1" key="1">
    <citation type="submission" date="2020-08" db="EMBL/GenBank/DDBJ databases">
        <title>Multicomponent nature underlies the extraordinary mechanical properties of spider dragline silk.</title>
        <authorList>
            <person name="Kono N."/>
            <person name="Nakamura H."/>
            <person name="Mori M."/>
            <person name="Yoshida Y."/>
            <person name="Ohtoshi R."/>
            <person name="Malay A.D."/>
            <person name="Moran D.A.P."/>
            <person name="Tomita M."/>
            <person name="Numata K."/>
            <person name="Arakawa K."/>
        </authorList>
    </citation>
    <scope>NUCLEOTIDE SEQUENCE</scope>
</reference>
<dbReference type="InterPro" id="IPR008042">
    <property type="entry name" value="Retrotrans_Pao"/>
</dbReference>
<protein>
    <submittedName>
        <fullName evidence="1">Uncharacterized protein</fullName>
    </submittedName>
</protein>
<dbReference type="EMBL" id="BMAV01004944">
    <property type="protein sequence ID" value="GFY45639.1"/>
    <property type="molecule type" value="Genomic_DNA"/>
</dbReference>
<comment type="caution">
    <text evidence="1">The sequence shown here is derived from an EMBL/GenBank/DDBJ whole genome shotgun (WGS) entry which is preliminary data.</text>
</comment>
<evidence type="ECO:0000313" key="2">
    <source>
        <dbReference type="Proteomes" id="UP000886998"/>
    </source>
</evidence>